<dbReference type="InterPro" id="IPR013520">
    <property type="entry name" value="Ribonucl_H"/>
</dbReference>
<dbReference type="PANTHER" id="PTHR30231:SF41">
    <property type="entry name" value="DNA POLYMERASE III SUBUNIT EPSILON"/>
    <property type="match status" value="1"/>
</dbReference>
<evidence type="ECO:0000313" key="5">
    <source>
        <dbReference type="Proteomes" id="UP000009222"/>
    </source>
</evidence>
<organism evidence="4 5">
    <name type="scientific">Leadbettera azotonutricia (strain ATCC BAA-888 / DSM 13862 / ZAS-9)</name>
    <name type="common">Treponema azotonutricium</name>
    <dbReference type="NCBI Taxonomy" id="545695"/>
    <lineage>
        <taxon>Bacteria</taxon>
        <taxon>Pseudomonadati</taxon>
        <taxon>Spirochaetota</taxon>
        <taxon>Spirochaetia</taxon>
        <taxon>Spirochaetales</taxon>
        <taxon>Breznakiellaceae</taxon>
        <taxon>Leadbettera</taxon>
    </lineage>
</organism>
<dbReference type="FunFam" id="3.30.420.10:FF:000045">
    <property type="entry name" value="3'-5' exonuclease DinG"/>
    <property type="match status" value="1"/>
</dbReference>
<comment type="function">
    <text evidence="1">DNA polymerase III is a complex, multichain enzyme responsible for most of the replicative synthesis in bacteria. The epsilon subunit contain the editing function and is a proofreading 3'-5' exonuclease.</text>
</comment>
<dbReference type="GO" id="GO:0045004">
    <property type="term" value="P:DNA replication proofreading"/>
    <property type="evidence" value="ECO:0007669"/>
    <property type="project" value="TreeGrafter"/>
</dbReference>
<dbReference type="Proteomes" id="UP000009222">
    <property type="component" value="Chromosome"/>
</dbReference>
<reference evidence="5" key="1">
    <citation type="submission" date="2009-12" db="EMBL/GenBank/DDBJ databases">
        <title>Complete sequence of Treponema azotonutricium strain ZAS-9.</title>
        <authorList>
            <person name="Tetu S.G."/>
            <person name="Matson E."/>
            <person name="Ren Q."/>
            <person name="Seshadri R."/>
            <person name="Elbourne L."/>
            <person name="Hassan K.A."/>
            <person name="Durkin A."/>
            <person name="Radune D."/>
            <person name="Mohamoud Y."/>
            <person name="Shay R."/>
            <person name="Jin S."/>
            <person name="Zhang X."/>
            <person name="Lucey K."/>
            <person name="Ballor N.R."/>
            <person name="Ottesen E."/>
            <person name="Rosenthal R."/>
            <person name="Allen A."/>
            <person name="Leadbetter J.R."/>
            <person name="Paulsen I.T."/>
        </authorList>
    </citation>
    <scope>NUCLEOTIDE SEQUENCE [LARGE SCALE GENOMIC DNA]</scope>
    <source>
        <strain evidence="5">ATCC BAA-888 / DSM 13862 / ZAS-9</strain>
    </source>
</reference>
<dbReference type="GO" id="GO:0005829">
    <property type="term" value="C:cytosol"/>
    <property type="evidence" value="ECO:0007669"/>
    <property type="project" value="TreeGrafter"/>
</dbReference>
<dbReference type="SMART" id="SM00479">
    <property type="entry name" value="EXOIII"/>
    <property type="match status" value="1"/>
</dbReference>
<dbReference type="OrthoDB" id="9804290at2"/>
<keyword evidence="5" id="KW-1185">Reference proteome</keyword>
<dbReference type="GO" id="GO:0008408">
    <property type="term" value="F:3'-5' exonuclease activity"/>
    <property type="evidence" value="ECO:0007669"/>
    <property type="project" value="TreeGrafter"/>
</dbReference>
<feature type="domain" description="Exonuclease" evidence="3">
    <location>
        <begin position="16"/>
        <end position="187"/>
    </location>
</feature>
<dbReference type="GO" id="GO:0003677">
    <property type="term" value="F:DNA binding"/>
    <property type="evidence" value="ECO:0007669"/>
    <property type="project" value="InterPro"/>
</dbReference>
<dbReference type="EMBL" id="CP001841">
    <property type="protein sequence ID" value="AEF83465.1"/>
    <property type="molecule type" value="Genomic_DNA"/>
</dbReference>
<dbReference type="HOGENOM" id="CLU_047806_7_1_12"/>
<dbReference type="Pfam" id="PF00929">
    <property type="entry name" value="RNase_T"/>
    <property type="match status" value="1"/>
</dbReference>
<dbReference type="KEGG" id="taz:TREAZ_0939"/>
<accession>F5Y8U6</accession>
<dbReference type="SUPFAM" id="SSF53098">
    <property type="entry name" value="Ribonuclease H-like"/>
    <property type="match status" value="1"/>
</dbReference>
<dbReference type="PANTHER" id="PTHR30231">
    <property type="entry name" value="DNA POLYMERASE III SUBUNIT EPSILON"/>
    <property type="match status" value="1"/>
</dbReference>
<dbReference type="InParanoid" id="F5Y8U6"/>
<dbReference type="CDD" id="cd06127">
    <property type="entry name" value="DEDDh"/>
    <property type="match status" value="1"/>
</dbReference>
<reference evidence="4 5" key="2">
    <citation type="journal article" date="2011" name="ISME J.">
        <title>RNA-seq reveals cooperative metabolic interactions between two termite-gut spirochete species in co-culture.</title>
        <authorList>
            <person name="Rosenthal A.Z."/>
            <person name="Matson E.G."/>
            <person name="Eldar A."/>
            <person name="Leadbetter J.R."/>
        </authorList>
    </citation>
    <scope>NUCLEOTIDE SEQUENCE [LARGE SCALE GENOMIC DNA]</scope>
    <source>
        <strain evidence="5">ATCC BAA-888 / DSM 13862 / ZAS-9</strain>
    </source>
</reference>
<comment type="subunit">
    <text evidence="2">DNA polymerase III contains a core (composed of alpha, epsilon and theta chains) that associates with a tau subunit. This core dimerizes to form the POLIII' complex. PolIII' associates with the gamma complex (composed of gamma, delta, delta', psi and chi chains) and with the beta chain to form the complete DNA polymerase III complex.</text>
</comment>
<dbReference type="NCBIfam" id="TIGR00573">
    <property type="entry name" value="dnaq"/>
    <property type="match status" value="1"/>
</dbReference>
<protein>
    <submittedName>
        <fullName evidence="4">DNA polymerase III, epsilon subunit</fullName>
    </submittedName>
</protein>
<dbReference type="InterPro" id="IPR006054">
    <property type="entry name" value="DnaQ"/>
</dbReference>
<dbReference type="GO" id="GO:0003887">
    <property type="term" value="F:DNA-directed DNA polymerase activity"/>
    <property type="evidence" value="ECO:0007669"/>
    <property type="project" value="InterPro"/>
</dbReference>
<dbReference type="InterPro" id="IPR012337">
    <property type="entry name" value="RNaseH-like_sf"/>
</dbReference>
<dbReference type="STRING" id="545695.TREAZ_0939"/>
<sequence>MGTYDDARALYAENGVFAAFDLETTGLDAQKDQIVEIGAVKFDRRGLIARFSTLINPGIPMPPEAGKVNNITDSMLKDQPMLDEVLPDFIRFIKNTILIAHNAPFDCGFINAKLKEKRAWTPPFSSLPNRVLDTLVFSRETFPGRRTYKLGDLARDLEIPMGDAHRAEDDAAACMEIFLRCIAASGV</sequence>
<dbReference type="eggNOG" id="COG0847">
    <property type="taxonomic scope" value="Bacteria"/>
</dbReference>
<evidence type="ECO:0000256" key="2">
    <source>
        <dbReference type="ARBA" id="ARBA00026073"/>
    </source>
</evidence>
<evidence type="ECO:0000259" key="3">
    <source>
        <dbReference type="SMART" id="SM00479"/>
    </source>
</evidence>
<name>F5Y8U6_LEAAZ</name>
<dbReference type="AlphaFoldDB" id="F5Y8U6"/>
<dbReference type="RefSeq" id="WP_015711043.1">
    <property type="nucleotide sequence ID" value="NC_015577.1"/>
</dbReference>
<proteinExistence type="predicted"/>
<evidence type="ECO:0000256" key="1">
    <source>
        <dbReference type="ARBA" id="ARBA00025483"/>
    </source>
</evidence>
<evidence type="ECO:0000313" key="4">
    <source>
        <dbReference type="EMBL" id="AEF83465.1"/>
    </source>
</evidence>
<gene>
    <name evidence="4" type="ordered locus">TREAZ_0939</name>
</gene>
<dbReference type="InterPro" id="IPR036397">
    <property type="entry name" value="RNaseH_sf"/>
</dbReference>
<dbReference type="Gene3D" id="3.30.420.10">
    <property type="entry name" value="Ribonuclease H-like superfamily/Ribonuclease H"/>
    <property type="match status" value="1"/>
</dbReference>